<gene>
    <name evidence="2" type="ORF">BDW59DRAFT_154034</name>
</gene>
<keyword evidence="1" id="KW-1133">Transmembrane helix</keyword>
<dbReference type="Proteomes" id="UP001610335">
    <property type="component" value="Unassembled WGS sequence"/>
</dbReference>
<comment type="caution">
    <text evidence="2">The sequence shown here is derived from an EMBL/GenBank/DDBJ whole genome shotgun (WGS) entry which is preliminary data.</text>
</comment>
<dbReference type="EMBL" id="JBFXLS010000116">
    <property type="protein sequence ID" value="KAL2815078.1"/>
    <property type="molecule type" value="Genomic_DNA"/>
</dbReference>
<evidence type="ECO:0000256" key="1">
    <source>
        <dbReference type="SAM" id="Phobius"/>
    </source>
</evidence>
<feature type="transmembrane region" description="Helical" evidence="1">
    <location>
        <begin position="26"/>
        <end position="44"/>
    </location>
</feature>
<name>A0ABR4HHX2_9EURO</name>
<evidence type="ECO:0000313" key="3">
    <source>
        <dbReference type="Proteomes" id="UP001610335"/>
    </source>
</evidence>
<keyword evidence="1" id="KW-0812">Transmembrane</keyword>
<evidence type="ECO:0000313" key="2">
    <source>
        <dbReference type="EMBL" id="KAL2815078.1"/>
    </source>
</evidence>
<accession>A0ABR4HHX2</accession>
<organism evidence="2 3">
    <name type="scientific">Aspergillus cavernicola</name>
    <dbReference type="NCBI Taxonomy" id="176166"/>
    <lineage>
        <taxon>Eukaryota</taxon>
        <taxon>Fungi</taxon>
        <taxon>Dikarya</taxon>
        <taxon>Ascomycota</taxon>
        <taxon>Pezizomycotina</taxon>
        <taxon>Eurotiomycetes</taxon>
        <taxon>Eurotiomycetidae</taxon>
        <taxon>Eurotiales</taxon>
        <taxon>Aspergillaceae</taxon>
        <taxon>Aspergillus</taxon>
        <taxon>Aspergillus subgen. Nidulantes</taxon>
    </lineage>
</organism>
<sequence>MCRSRSPDGLWVASRKGNFASSVSTSIHHIYLVAILSRMIVWLSSNCRQCRVDRD</sequence>
<keyword evidence="1" id="KW-0472">Membrane</keyword>
<keyword evidence="3" id="KW-1185">Reference proteome</keyword>
<reference evidence="2 3" key="1">
    <citation type="submission" date="2024-07" db="EMBL/GenBank/DDBJ databases">
        <title>Section-level genome sequencing and comparative genomics of Aspergillus sections Usti and Cavernicolus.</title>
        <authorList>
            <consortium name="Lawrence Berkeley National Laboratory"/>
            <person name="Nybo J.L."/>
            <person name="Vesth T.C."/>
            <person name="Theobald S."/>
            <person name="Frisvad J.C."/>
            <person name="Larsen T.O."/>
            <person name="Kjaerboelling I."/>
            <person name="Rothschild-Mancinelli K."/>
            <person name="Lyhne E.K."/>
            <person name="Kogle M.E."/>
            <person name="Barry K."/>
            <person name="Clum A."/>
            <person name="Na H."/>
            <person name="Ledsgaard L."/>
            <person name="Lin J."/>
            <person name="Lipzen A."/>
            <person name="Kuo A."/>
            <person name="Riley R."/>
            <person name="Mondo S."/>
            <person name="LaButti K."/>
            <person name="Haridas S."/>
            <person name="Pangalinan J."/>
            <person name="Salamov A.A."/>
            <person name="Simmons B.A."/>
            <person name="Magnuson J.K."/>
            <person name="Chen J."/>
            <person name="Drula E."/>
            <person name="Henrissat B."/>
            <person name="Wiebenga A."/>
            <person name="Lubbers R.J."/>
            <person name="Gomes A.C."/>
            <person name="Makela M.R."/>
            <person name="Stajich J."/>
            <person name="Grigoriev I.V."/>
            <person name="Mortensen U.H."/>
            <person name="De vries R.P."/>
            <person name="Baker S.E."/>
            <person name="Andersen M.R."/>
        </authorList>
    </citation>
    <scope>NUCLEOTIDE SEQUENCE [LARGE SCALE GENOMIC DNA]</scope>
    <source>
        <strain evidence="2 3">CBS 600.67</strain>
    </source>
</reference>
<protein>
    <submittedName>
        <fullName evidence="2">Uncharacterized protein</fullName>
    </submittedName>
</protein>
<proteinExistence type="predicted"/>